<evidence type="ECO:0000313" key="1">
    <source>
        <dbReference type="EMBL" id="MEO9248026.1"/>
    </source>
</evidence>
<gene>
    <name evidence="1" type="ORF">ABDK96_10060</name>
</gene>
<dbReference type="EMBL" id="JBDXMX010000004">
    <property type="protein sequence ID" value="MEO9248026.1"/>
    <property type="molecule type" value="Genomic_DNA"/>
</dbReference>
<evidence type="ECO:0008006" key="3">
    <source>
        <dbReference type="Google" id="ProtNLM"/>
    </source>
</evidence>
<dbReference type="RefSeq" id="WP_347920646.1">
    <property type="nucleotide sequence ID" value="NZ_JBDXMX010000004.1"/>
</dbReference>
<proteinExistence type="predicted"/>
<dbReference type="Proteomes" id="UP001484097">
    <property type="component" value="Unassembled WGS sequence"/>
</dbReference>
<keyword evidence="2" id="KW-1185">Reference proteome</keyword>
<comment type="caution">
    <text evidence="1">The sequence shown here is derived from an EMBL/GenBank/DDBJ whole genome shotgun (WGS) entry which is preliminary data.</text>
</comment>
<accession>A0ABV0IIQ5</accession>
<evidence type="ECO:0000313" key="2">
    <source>
        <dbReference type="Proteomes" id="UP001484097"/>
    </source>
</evidence>
<protein>
    <recommendedName>
        <fullName evidence="3">DUF4760 domain-containing protein</fullName>
    </recommendedName>
</protein>
<name>A0ABV0IIQ5_9MICC</name>
<sequence>MDAAIVAAVASLVVALLTAGFARRESRRAQEAEAKLAATQAASNESMAKLNNQMRRDAVAEENRRTDKKELDRQAEPLLMSALDVGYRINNIRNRFFLGTYTGSAVPAARRETAVLSTLYRFASYWAVVEILYAKVSILRFENEETTKQVAEILKKIGSKFATDSLGHTLMVWREEQRAIAELMMDTDGSVIGYAKFVSEYHERFELYFTSSESAIRRGGLSDNQRLRDLQRLYARLAELLDDQRRLEKQWSKLMPEVADGKLSG</sequence>
<organism evidence="1 2">
    <name type="scientific">Citricoccus nitrophenolicus</name>
    <dbReference type="NCBI Taxonomy" id="863575"/>
    <lineage>
        <taxon>Bacteria</taxon>
        <taxon>Bacillati</taxon>
        <taxon>Actinomycetota</taxon>
        <taxon>Actinomycetes</taxon>
        <taxon>Micrococcales</taxon>
        <taxon>Micrococcaceae</taxon>
        <taxon>Citricoccus</taxon>
    </lineage>
</organism>
<reference evidence="1 2" key="1">
    <citation type="submission" date="2024-05" db="EMBL/GenBank/DDBJ databases">
        <authorList>
            <person name="Yi C."/>
        </authorList>
    </citation>
    <scope>NUCLEOTIDE SEQUENCE [LARGE SCALE GENOMIC DNA]</scope>
    <source>
        <strain evidence="1 2">XS13</strain>
    </source>
</reference>